<dbReference type="Proteomes" id="UP000017246">
    <property type="component" value="Unassembled WGS sequence"/>
</dbReference>
<dbReference type="AlphaFoldDB" id="A0A087W2C3"/>
<dbReference type="EMBL" id="LN902844">
    <property type="protein sequence ID" value="CDI98715.1"/>
    <property type="molecule type" value="Genomic_DNA"/>
</dbReference>
<accession>A0A087W2C3</accession>
<evidence type="ECO:0000313" key="2">
    <source>
        <dbReference type="Proteomes" id="UP000017246"/>
    </source>
</evidence>
<sequence length="77" mass="9169">MVFLISSCSLPKLFFLSDHINDTRKWSSLVIMHFAKHRVFLLRLFEVCDILFNRPSSSPYIRSFGSRIYRCLNQKLK</sequence>
<evidence type="ECO:0000313" key="1">
    <source>
        <dbReference type="EMBL" id="CDI98715.1"/>
    </source>
</evidence>
<name>A0A087W2C3_ECHMU</name>
<reference evidence="1" key="1">
    <citation type="journal article" date="2013" name="Nature">
        <title>The genomes of four tapeworm species reveal adaptations to parasitism.</title>
        <authorList>
            <person name="Tsai I.J."/>
            <person name="Zarowiecki M."/>
            <person name="Holroyd N."/>
            <person name="Garciarrubio A."/>
            <person name="Sanchez-Flores A."/>
            <person name="Brooks K.L."/>
            <person name="Tracey A."/>
            <person name="Bobes R.J."/>
            <person name="Fragoso G."/>
            <person name="Sciutto E."/>
            <person name="Aslett M."/>
            <person name="Beasley H."/>
            <person name="Bennett H.M."/>
            <person name="Cai J."/>
            <person name="Camicia F."/>
            <person name="Clark R."/>
            <person name="Cucher M."/>
            <person name="De Silva N."/>
            <person name="Day T.A."/>
            <person name="Deplazes P."/>
            <person name="Estrada K."/>
            <person name="Fernandez C."/>
            <person name="Holland P.W."/>
            <person name="Hou J."/>
            <person name="Hu S."/>
            <person name="Huckvale T."/>
            <person name="Hung S.S."/>
            <person name="Kamenetzky L."/>
            <person name="Keane J.A."/>
            <person name="Kiss F."/>
            <person name="Koziol U."/>
            <person name="Lambert O."/>
            <person name="Liu K."/>
            <person name="Luo X."/>
            <person name="Luo Y."/>
            <person name="Macchiaroli N."/>
            <person name="Nichol S."/>
            <person name="Paps J."/>
            <person name="Parkinson J."/>
            <person name="Pouchkina-Stantcheva N."/>
            <person name="Riddiford N."/>
            <person name="Rosenzvit M."/>
            <person name="Salinas G."/>
            <person name="Wasmuth J.D."/>
            <person name="Zamanian M."/>
            <person name="Zheng Y."/>
            <person name="Cai X."/>
            <person name="Soberon X."/>
            <person name="Olson P.D."/>
            <person name="Laclette J.P."/>
            <person name="Brehm K."/>
            <person name="Berriman M."/>
            <person name="Garciarrubio A."/>
            <person name="Bobes R.J."/>
            <person name="Fragoso G."/>
            <person name="Sanchez-Flores A."/>
            <person name="Estrada K."/>
            <person name="Cevallos M.A."/>
            <person name="Morett E."/>
            <person name="Gonzalez V."/>
            <person name="Portillo T."/>
            <person name="Ochoa-Leyva A."/>
            <person name="Jose M.V."/>
            <person name="Sciutto E."/>
            <person name="Landa A."/>
            <person name="Jimenez L."/>
            <person name="Valdes V."/>
            <person name="Carrero J.C."/>
            <person name="Larralde C."/>
            <person name="Morales-Montor J."/>
            <person name="Limon-Lason J."/>
            <person name="Soberon X."/>
            <person name="Laclette J.P."/>
        </authorList>
    </citation>
    <scope>NUCLEOTIDE SEQUENCE [LARGE SCALE GENOMIC DNA]</scope>
</reference>
<organism evidence="1 2">
    <name type="scientific">Echinococcus multilocularis</name>
    <name type="common">Fox tapeworm</name>
    <dbReference type="NCBI Taxonomy" id="6211"/>
    <lineage>
        <taxon>Eukaryota</taxon>
        <taxon>Metazoa</taxon>
        <taxon>Spiralia</taxon>
        <taxon>Lophotrochozoa</taxon>
        <taxon>Platyhelminthes</taxon>
        <taxon>Cestoda</taxon>
        <taxon>Eucestoda</taxon>
        <taxon>Cyclophyllidea</taxon>
        <taxon>Taeniidae</taxon>
        <taxon>Echinococcus</taxon>
    </lineage>
</organism>
<reference evidence="1" key="2">
    <citation type="submission" date="2015-11" db="EMBL/GenBank/DDBJ databases">
        <authorList>
            <person name="Zhang Y."/>
            <person name="Guo Z."/>
        </authorList>
    </citation>
    <scope>NUCLEOTIDE SEQUENCE</scope>
</reference>
<keyword evidence="2" id="KW-1185">Reference proteome</keyword>
<proteinExistence type="predicted"/>
<gene>
    <name evidence="1" type="ORF">EmuJ_000258100</name>
</gene>
<protein>
    <submittedName>
        <fullName evidence="1">Expressed protein</fullName>
    </submittedName>
</protein>